<feature type="non-terminal residue" evidence="7">
    <location>
        <position position="1"/>
    </location>
</feature>
<dbReference type="Gene3D" id="1.10.287.1490">
    <property type="match status" value="1"/>
</dbReference>
<evidence type="ECO:0000256" key="3">
    <source>
        <dbReference type="ARBA" id="ARBA00023110"/>
    </source>
</evidence>
<dbReference type="PROSITE" id="PS50059">
    <property type="entry name" value="FKBP_PPIASE"/>
    <property type="match status" value="1"/>
</dbReference>
<evidence type="ECO:0000256" key="5">
    <source>
        <dbReference type="SAM" id="Coils"/>
    </source>
</evidence>
<comment type="caution">
    <text evidence="7">The sequence shown here is derived from an EMBL/GenBank/DDBJ whole genome shotgun (WGS) entry which is preliminary data.</text>
</comment>
<dbReference type="Pfam" id="PF00254">
    <property type="entry name" value="FKBP_C"/>
    <property type="match status" value="1"/>
</dbReference>
<dbReference type="SUPFAM" id="SSF54534">
    <property type="entry name" value="FKBP-like"/>
    <property type="match status" value="1"/>
</dbReference>
<dbReference type="GO" id="GO:0003755">
    <property type="term" value="F:peptidyl-prolyl cis-trans isomerase activity"/>
    <property type="evidence" value="ECO:0007669"/>
    <property type="project" value="UniProtKB-KW"/>
</dbReference>
<proteinExistence type="predicted"/>
<dbReference type="Gene3D" id="3.10.50.40">
    <property type="match status" value="1"/>
</dbReference>
<feature type="coiled-coil region" evidence="5">
    <location>
        <begin position="2"/>
        <end position="294"/>
    </location>
</feature>
<sequence length="434" mass="47365">QIAQLTADKAQSEKNAALLNDKNADLAKVTRNLTETEQKLKNAEADKQKLADQLVSQDKAAAAQGDKLKKELSILAADKTALEKQIAQLNTENTDNTKIAAQLQVLEKALQQHEADKLKLTAQLQSREADNTRQSDNLKKEIAALTVDKATLEQKIAQLTADKQQLSAKISGSDKESSAVQTENAELNKKLAAEQQRAAQLDNALKEKTQQVAALEKSDAELIKLNAQLDNQKKQLADKEAELAKAAAKLKENADIAAKYTALQKEMDKQKAVVSAQRTENTSLNTQIAKAEEKNKAVAAYTFQQVGELNKRKNQELISRLERQNYAKMSPDVYYRITKQGQKYKALKGKTITFAMHEELTDGKVTVSHPVNAPAVVPFNELPGDLAKFISLVGAGGSVDVYIKPEGGYGAAGIAGQIPPNSMSMIKLNVLKIE</sequence>
<dbReference type="EMBL" id="DACSWI010000007">
    <property type="protein sequence ID" value="HAT3809541.1"/>
    <property type="molecule type" value="Genomic_DNA"/>
</dbReference>
<reference evidence="7" key="1">
    <citation type="journal article" date="2018" name="Genome Biol.">
        <title>SKESA: strategic k-mer extension for scrupulous assemblies.</title>
        <authorList>
            <person name="Souvorov A."/>
            <person name="Agarwala R."/>
            <person name="Lipman D.J."/>
        </authorList>
    </citation>
    <scope>NUCLEOTIDE SEQUENCE</scope>
    <source>
        <strain evidence="7">Morganella morganii ARLG-3209</strain>
    </source>
</reference>
<evidence type="ECO:0000256" key="4">
    <source>
        <dbReference type="PROSITE-ProRule" id="PRU00277"/>
    </source>
</evidence>
<evidence type="ECO:0000313" key="8">
    <source>
        <dbReference type="Proteomes" id="UP000865968"/>
    </source>
</evidence>
<dbReference type="EC" id="5.2.1.8" evidence="2 4"/>
<evidence type="ECO:0000259" key="6">
    <source>
        <dbReference type="PROSITE" id="PS50059"/>
    </source>
</evidence>
<dbReference type="AlphaFoldDB" id="A0AAN5MGG7"/>
<dbReference type="InterPro" id="IPR046357">
    <property type="entry name" value="PPIase_dom_sf"/>
</dbReference>
<accession>A0AAN5MGG7</accession>
<dbReference type="InterPro" id="IPR001179">
    <property type="entry name" value="PPIase_FKBP_dom"/>
</dbReference>
<evidence type="ECO:0000313" key="7">
    <source>
        <dbReference type="EMBL" id="HAT3809541.1"/>
    </source>
</evidence>
<protein>
    <recommendedName>
        <fullName evidence="2 4">peptidylprolyl isomerase</fullName>
        <ecNumber evidence="2 4">5.2.1.8</ecNumber>
    </recommendedName>
</protein>
<keyword evidence="5" id="KW-0175">Coiled coil</keyword>
<keyword evidence="4" id="KW-0413">Isomerase</keyword>
<organism evidence="7 8">
    <name type="scientific">Morganella morganii</name>
    <name type="common">Proteus morganii</name>
    <dbReference type="NCBI Taxonomy" id="582"/>
    <lineage>
        <taxon>Bacteria</taxon>
        <taxon>Pseudomonadati</taxon>
        <taxon>Pseudomonadota</taxon>
        <taxon>Gammaproteobacteria</taxon>
        <taxon>Enterobacterales</taxon>
        <taxon>Morganellaceae</taxon>
        <taxon>Morganella</taxon>
    </lineage>
</organism>
<evidence type="ECO:0000256" key="2">
    <source>
        <dbReference type="ARBA" id="ARBA00013194"/>
    </source>
</evidence>
<reference evidence="7" key="2">
    <citation type="submission" date="2020-10" db="EMBL/GenBank/DDBJ databases">
        <authorList>
            <consortium name="NCBI Pathogen Detection Project"/>
        </authorList>
    </citation>
    <scope>NUCLEOTIDE SEQUENCE</scope>
    <source>
        <strain evidence="7">Morganella morganii ARLG-3209</strain>
    </source>
</reference>
<dbReference type="SUPFAM" id="SSF90257">
    <property type="entry name" value="Myosin rod fragments"/>
    <property type="match status" value="1"/>
</dbReference>
<name>A0AAN5MGG7_MORMO</name>
<keyword evidence="3 4" id="KW-0697">Rotamase</keyword>
<gene>
    <name evidence="7" type="ORF">I8608_002405</name>
</gene>
<feature type="domain" description="PPIase FKBP-type" evidence="6">
    <location>
        <begin position="349"/>
        <end position="434"/>
    </location>
</feature>
<dbReference type="Proteomes" id="UP000865968">
    <property type="component" value="Unassembled WGS sequence"/>
</dbReference>
<evidence type="ECO:0000256" key="1">
    <source>
        <dbReference type="ARBA" id="ARBA00000971"/>
    </source>
</evidence>
<comment type="catalytic activity">
    <reaction evidence="1 4">
        <text>[protein]-peptidylproline (omega=180) = [protein]-peptidylproline (omega=0)</text>
        <dbReference type="Rhea" id="RHEA:16237"/>
        <dbReference type="Rhea" id="RHEA-COMP:10747"/>
        <dbReference type="Rhea" id="RHEA-COMP:10748"/>
        <dbReference type="ChEBI" id="CHEBI:83833"/>
        <dbReference type="ChEBI" id="CHEBI:83834"/>
        <dbReference type="EC" id="5.2.1.8"/>
    </reaction>
</comment>